<dbReference type="Pfam" id="PF08241">
    <property type="entry name" value="Methyltransf_11"/>
    <property type="match status" value="1"/>
</dbReference>
<accession>A0A564SWD6</accession>
<dbReference type="PANTHER" id="PTHR44942">
    <property type="entry name" value="METHYLTRANSF_11 DOMAIN-CONTAINING PROTEIN"/>
    <property type="match status" value="1"/>
</dbReference>
<organism evidence="5 6">
    <name type="scientific">[Ruminococcus] torques</name>
    <dbReference type="NCBI Taxonomy" id="33039"/>
    <lineage>
        <taxon>Bacteria</taxon>
        <taxon>Bacillati</taxon>
        <taxon>Bacillota</taxon>
        <taxon>Clostridia</taxon>
        <taxon>Lachnospirales</taxon>
        <taxon>Lachnospiraceae</taxon>
        <taxon>Mediterraneibacter</taxon>
    </lineage>
</organism>
<dbReference type="EC" id="2.1.1.163" evidence="5"/>
<dbReference type="Proteomes" id="UP000363661">
    <property type="component" value="Unassembled WGS sequence"/>
</dbReference>
<feature type="domain" description="Methyltransferase type 11" evidence="4">
    <location>
        <begin position="42"/>
        <end position="134"/>
    </location>
</feature>
<keyword evidence="3 5" id="KW-0808">Transferase</keyword>
<gene>
    <name evidence="5" type="primary">ubiE</name>
    <name evidence="5" type="ORF">RTSSTS7063_00703</name>
</gene>
<dbReference type="PANTHER" id="PTHR44942:SF4">
    <property type="entry name" value="METHYLTRANSFERASE TYPE 11 DOMAIN-CONTAINING PROTEIN"/>
    <property type="match status" value="1"/>
</dbReference>
<sequence length="251" mass="28847">MNENIFNGIADIYDKYRPSYPSSLFSYLCSDIGINFHTTIADIGSGTGILSKKLLNICNCVYAVEPNDDMRKIAESNLSHKNNFISIRATAESTTLPEHCIDYITAAQSFHWFNRKLFKIECQRILKDKGRVILIWNCRQEDNQIVQAIDSISREFCPDFSGASCGMRGEKNSGDYCDFFIGDYETKSFYNPIIFNKESFLGLHQSASYCPDRRDENYTKYIDSLSIFFDTNCKNGRLRLENNTHCYIGYV</sequence>
<dbReference type="SUPFAM" id="SSF53335">
    <property type="entry name" value="S-adenosyl-L-methionine-dependent methyltransferases"/>
    <property type="match status" value="1"/>
</dbReference>
<keyword evidence="6" id="KW-1185">Reference proteome</keyword>
<name>A0A564SWD6_9FIRM</name>
<dbReference type="InterPro" id="IPR029063">
    <property type="entry name" value="SAM-dependent_MTases_sf"/>
</dbReference>
<dbReference type="GO" id="GO:0032259">
    <property type="term" value="P:methylation"/>
    <property type="evidence" value="ECO:0007669"/>
    <property type="project" value="UniProtKB-KW"/>
</dbReference>
<keyword evidence="2 5" id="KW-0489">Methyltransferase</keyword>
<dbReference type="InterPro" id="IPR051052">
    <property type="entry name" value="Diverse_substrate_MTase"/>
</dbReference>
<protein>
    <submittedName>
        <fullName evidence="5">Ubiquinone/menaquinone biosynthesis C-methyltransferase UbiE</fullName>
        <ecNumber evidence="5">2.1.1.163</ecNumber>
    </submittedName>
</protein>
<keyword evidence="5" id="KW-0830">Ubiquinone</keyword>
<evidence type="ECO:0000256" key="2">
    <source>
        <dbReference type="ARBA" id="ARBA00022603"/>
    </source>
</evidence>
<dbReference type="InterPro" id="IPR013216">
    <property type="entry name" value="Methyltransf_11"/>
</dbReference>
<reference evidence="5 6" key="1">
    <citation type="submission" date="2019-07" db="EMBL/GenBank/DDBJ databases">
        <authorList>
            <person name="Hibberd C M."/>
            <person name="Gehrig L. J."/>
            <person name="Chang H.-W."/>
            <person name="Venkatesh S."/>
        </authorList>
    </citation>
    <scope>NUCLEOTIDE SEQUENCE [LARGE SCALE GENOMIC DNA]</scope>
    <source>
        <strain evidence="5">Ruminococcus_torques_SSTS_Bg7063</strain>
    </source>
</reference>
<evidence type="ECO:0000256" key="3">
    <source>
        <dbReference type="ARBA" id="ARBA00022679"/>
    </source>
</evidence>
<dbReference type="CDD" id="cd02440">
    <property type="entry name" value="AdoMet_MTases"/>
    <property type="match status" value="1"/>
</dbReference>
<dbReference type="RefSeq" id="WP_144366549.1">
    <property type="nucleotide sequence ID" value="NZ_CABHNA010000034.1"/>
</dbReference>
<evidence type="ECO:0000256" key="1">
    <source>
        <dbReference type="ARBA" id="ARBA00008361"/>
    </source>
</evidence>
<evidence type="ECO:0000259" key="4">
    <source>
        <dbReference type="Pfam" id="PF08241"/>
    </source>
</evidence>
<dbReference type="AlphaFoldDB" id="A0A564SWD6"/>
<dbReference type="EMBL" id="CABHNA010000034">
    <property type="protein sequence ID" value="VUW99424.1"/>
    <property type="molecule type" value="Genomic_DNA"/>
</dbReference>
<evidence type="ECO:0000313" key="6">
    <source>
        <dbReference type="Proteomes" id="UP000363661"/>
    </source>
</evidence>
<evidence type="ECO:0000313" key="5">
    <source>
        <dbReference type="EMBL" id="VUW99424.1"/>
    </source>
</evidence>
<dbReference type="GO" id="GO:0008757">
    <property type="term" value="F:S-adenosylmethionine-dependent methyltransferase activity"/>
    <property type="evidence" value="ECO:0007669"/>
    <property type="project" value="InterPro"/>
</dbReference>
<proteinExistence type="inferred from homology"/>
<dbReference type="GO" id="GO:0043770">
    <property type="term" value="F:demethylmenaquinone methyltransferase activity"/>
    <property type="evidence" value="ECO:0007669"/>
    <property type="project" value="UniProtKB-EC"/>
</dbReference>
<dbReference type="Gene3D" id="3.40.50.150">
    <property type="entry name" value="Vaccinia Virus protein VP39"/>
    <property type="match status" value="1"/>
</dbReference>
<comment type="similarity">
    <text evidence="1">Belongs to the methyltransferase superfamily.</text>
</comment>